<dbReference type="GO" id="GO:0016787">
    <property type="term" value="F:hydrolase activity"/>
    <property type="evidence" value="ECO:0007669"/>
    <property type="project" value="UniProtKB-KW"/>
</dbReference>
<dbReference type="OrthoDB" id="437693at2759"/>
<sequence>MLRFQCVPWPRNPSSRSPAWLRQFARRLHPRRTGITSSMSSTPNASPSASPGDAAAEGTQPGFSSLALLPPGTLSAAYTDVCGGPWPGPEQLPVVYHPSYNISFFGVEKLHPFDSCKFGKVLTALKKQGVLREGQTVLPREASLEVLADVHTQDYLHRIHHHNFTIVQVTELAALSLIPNKLLQWRVVWPMKLHVGGTILATGLALERGWAINLGGGMHHASASHGMGWCPFDDLVLAIRRVRRAAGRRLVVLLIDLDAHQGNGVERDKLQLPVEDLHILDAYNARIFPHDDEAKPAIDIALELRSGAGDDEVLGRLRAALAVAAATLPRPDLVMYNAGTDVLAGDPLGRLDMSAAGVVERDEMVWAWARNVARAPVVMTLSGGYTKQSANVIAESIRNLFEKFDLAGTGTGTGTGAQA</sequence>
<protein>
    <recommendedName>
        <fullName evidence="3">Histone deacetylase domain-containing protein</fullName>
    </recommendedName>
</protein>
<reference evidence="4 5" key="1">
    <citation type="journal article" date="2023" name="Commun. Biol.">
        <title>Reorganization of the ancestral sex-determining regions during the evolution of trioecy in Pleodorina starrii.</title>
        <authorList>
            <person name="Takahashi K."/>
            <person name="Suzuki S."/>
            <person name="Kawai-Toyooka H."/>
            <person name="Yamamoto K."/>
            <person name="Hamaji T."/>
            <person name="Ootsuki R."/>
            <person name="Yamaguchi H."/>
            <person name="Kawachi M."/>
            <person name="Higashiyama T."/>
            <person name="Nozaki H."/>
        </authorList>
    </citation>
    <scope>NUCLEOTIDE SEQUENCE [LARGE SCALE GENOMIC DNA]</scope>
    <source>
        <strain evidence="4 5">NIES-4479</strain>
    </source>
</reference>
<dbReference type="GO" id="GO:0004407">
    <property type="term" value="F:histone deacetylase activity"/>
    <property type="evidence" value="ECO:0007669"/>
    <property type="project" value="InterPro"/>
</dbReference>
<keyword evidence="1" id="KW-0378">Hydrolase</keyword>
<comment type="caution">
    <text evidence="4">The sequence shown here is derived from an EMBL/GenBank/DDBJ whole genome shotgun (WGS) entry which is preliminary data.</text>
</comment>
<dbReference type="AlphaFoldDB" id="A0A9W6F597"/>
<feature type="domain" description="Histone deacetylase" evidence="3">
    <location>
        <begin position="111"/>
        <end position="396"/>
    </location>
</feature>
<dbReference type="GO" id="GO:0000118">
    <property type="term" value="C:histone deacetylase complex"/>
    <property type="evidence" value="ECO:0007669"/>
    <property type="project" value="TreeGrafter"/>
</dbReference>
<evidence type="ECO:0000256" key="1">
    <source>
        <dbReference type="ARBA" id="ARBA00022801"/>
    </source>
</evidence>
<dbReference type="Gene3D" id="3.40.800.20">
    <property type="entry name" value="Histone deacetylase domain"/>
    <property type="match status" value="1"/>
</dbReference>
<proteinExistence type="predicted"/>
<dbReference type="Pfam" id="PF00850">
    <property type="entry name" value="Hist_deacetyl"/>
    <property type="match status" value="1"/>
</dbReference>
<dbReference type="InterPro" id="IPR023801">
    <property type="entry name" value="His_deacetylse_dom"/>
</dbReference>
<feature type="region of interest" description="Disordered" evidence="2">
    <location>
        <begin position="32"/>
        <end position="62"/>
    </location>
</feature>
<dbReference type="CDD" id="cd09993">
    <property type="entry name" value="HDAC_classIV"/>
    <property type="match status" value="1"/>
</dbReference>
<dbReference type="InterPro" id="IPR044150">
    <property type="entry name" value="HDAC_classIV"/>
</dbReference>
<dbReference type="InterPro" id="IPR023696">
    <property type="entry name" value="Ureohydrolase_dom_sf"/>
</dbReference>
<evidence type="ECO:0000259" key="3">
    <source>
        <dbReference type="Pfam" id="PF00850"/>
    </source>
</evidence>
<dbReference type="PANTHER" id="PTHR10625">
    <property type="entry name" value="HISTONE DEACETYLASE HDAC1-RELATED"/>
    <property type="match status" value="1"/>
</dbReference>
<dbReference type="GO" id="GO:0040029">
    <property type="term" value="P:epigenetic regulation of gene expression"/>
    <property type="evidence" value="ECO:0007669"/>
    <property type="project" value="TreeGrafter"/>
</dbReference>
<name>A0A9W6F597_9CHLO</name>
<dbReference type="SUPFAM" id="SSF52768">
    <property type="entry name" value="Arginase/deacetylase"/>
    <property type="match status" value="1"/>
</dbReference>
<keyword evidence="5" id="KW-1185">Reference proteome</keyword>
<dbReference type="Proteomes" id="UP001165080">
    <property type="component" value="Unassembled WGS sequence"/>
</dbReference>
<gene>
    <name evidence="4" type="primary">PLEST007337</name>
    <name evidence="4" type="ORF">PLESTB_001142700</name>
</gene>
<dbReference type="InterPro" id="IPR037138">
    <property type="entry name" value="His_deacetylse_dom_sf"/>
</dbReference>
<evidence type="ECO:0000313" key="4">
    <source>
        <dbReference type="EMBL" id="GLC56759.1"/>
    </source>
</evidence>
<dbReference type="InterPro" id="IPR000286">
    <property type="entry name" value="HDACs"/>
</dbReference>
<organism evidence="4 5">
    <name type="scientific">Pleodorina starrii</name>
    <dbReference type="NCBI Taxonomy" id="330485"/>
    <lineage>
        <taxon>Eukaryota</taxon>
        <taxon>Viridiplantae</taxon>
        <taxon>Chlorophyta</taxon>
        <taxon>core chlorophytes</taxon>
        <taxon>Chlorophyceae</taxon>
        <taxon>CS clade</taxon>
        <taxon>Chlamydomonadales</taxon>
        <taxon>Volvocaceae</taxon>
        <taxon>Pleodorina</taxon>
    </lineage>
</organism>
<dbReference type="EMBL" id="BRXU01000016">
    <property type="protein sequence ID" value="GLC56759.1"/>
    <property type="molecule type" value="Genomic_DNA"/>
</dbReference>
<accession>A0A9W6F597</accession>
<evidence type="ECO:0000256" key="2">
    <source>
        <dbReference type="SAM" id="MobiDB-lite"/>
    </source>
</evidence>
<feature type="compositionally biased region" description="Low complexity" evidence="2">
    <location>
        <begin position="36"/>
        <end position="56"/>
    </location>
</feature>
<evidence type="ECO:0000313" key="5">
    <source>
        <dbReference type="Proteomes" id="UP001165080"/>
    </source>
</evidence>
<dbReference type="PRINTS" id="PR01270">
    <property type="entry name" value="HDASUPER"/>
</dbReference>
<dbReference type="PANTHER" id="PTHR10625:SF23">
    <property type="entry name" value="HISTONE DEACETYLASE 11"/>
    <property type="match status" value="1"/>
</dbReference>